<reference evidence="4 5" key="1">
    <citation type="journal article" date="2015" name="Sci. Rep.">
        <title>Genome of the facultative scuticociliatosis pathogen Pseudocohnilembus persalinus provides insight into its virulence through horizontal gene transfer.</title>
        <authorList>
            <person name="Xiong J."/>
            <person name="Wang G."/>
            <person name="Cheng J."/>
            <person name="Tian M."/>
            <person name="Pan X."/>
            <person name="Warren A."/>
            <person name="Jiang C."/>
            <person name="Yuan D."/>
            <person name="Miao W."/>
        </authorList>
    </citation>
    <scope>NUCLEOTIDE SEQUENCE [LARGE SCALE GENOMIC DNA]</scope>
    <source>
        <strain evidence="4">36N120E</strain>
    </source>
</reference>
<keyword evidence="4" id="KW-0378">Hydrolase</keyword>
<keyword evidence="3" id="KW-0342">GTP-binding</keyword>
<dbReference type="InterPro" id="IPR001806">
    <property type="entry name" value="Small_GTPase"/>
</dbReference>
<comment type="similarity">
    <text evidence="1">Belongs to the small GTPase superfamily. Rab family.</text>
</comment>
<sequence length="186" mass="21315">MSSYTYLFKYIIIGDSGVGKSCVLLQFLEKKFKHDHDSTIGVEFGSKILPVNNRQIKLQVWDTAGQESFKSITRSYYRGSICCLLVYDVTNRDSFESLQKWKEEIKQSANEKITIMLIGNKTDLTQKRVVTFEEGKEYADKNNIYFMEASAKTAYNIDQSLGIKIGSQLTENKLEDKKDIKKQGCC</sequence>
<dbReference type="PRINTS" id="PR00449">
    <property type="entry name" value="RASTRNSFRMNG"/>
</dbReference>
<dbReference type="InterPro" id="IPR005225">
    <property type="entry name" value="Small_GTP-bd"/>
</dbReference>
<dbReference type="FunFam" id="3.40.50.300:FF:001072">
    <property type="entry name" value="Rab family GTPase"/>
    <property type="match status" value="1"/>
</dbReference>
<dbReference type="Gene3D" id="3.40.50.300">
    <property type="entry name" value="P-loop containing nucleotide triphosphate hydrolases"/>
    <property type="match status" value="1"/>
</dbReference>
<evidence type="ECO:0000256" key="2">
    <source>
        <dbReference type="ARBA" id="ARBA00022741"/>
    </source>
</evidence>
<proteinExistence type="inferred from homology"/>
<dbReference type="InterPro" id="IPR027417">
    <property type="entry name" value="P-loop_NTPase"/>
</dbReference>
<dbReference type="GO" id="GO:0005525">
    <property type="term" value="F:GTP binding"/>
    <property type="evidence" value="ECO:0007669"/>
    <property type="project" value="UniProtKB-KW"/>
</dbReference>
<organism evidence="4 5">
    <name type="scientific">Pseudocohnilembus persalinus</name>
    <name type="common">Ciliate</name>
    <dbReference type="NCBI Taxonomy" id="266149"/>
    <lineage>
        <taxon>Eukaryota</taxon>
        <taxon>Sar</taxon>
        <taxon>Alveolata</taxon>
        <taxon>Ciliophora</taxon>
        <taxon>Intramacronucleata</taxon>
        <taxon>Oligohymenophorea</taxon>
        <taxon>Scuticociliatia</taxon>
        <taxon>Philasterida</taxon>
        <taxon>Pseudocohnilembidae</taxon>
        <taxon>Pseudocohnilembus</taxon>
    </lineage>
</organism>
<dbReference type="OrthoDB" id="9989112at2759"/>
<dbReference type="SMART" id="SM00176">
    <property type="entry name" value="RAN"/>
    <property type="match status" value="1"/>
</dbReference>
<evidence type="ECO:0000256" key="1">
    <source>
        <dbReference type="ARBA" id="ARBA00006270"/>
    </source>
</evidence>
<dbReference type="Pfam" id="PF00071">
    <property type="entry name" value="Ras"/>
    <property type="match status" value="1"/>
</dbReference>
<dbReference type="EMBL" id="LDAU01000155">
    <property type="protein sequence ID" value="KRX02412.1"/>
    <property type="molecule type" value="Genomic_DNA"/>
</dbReference>
<keyword evidence="2" id="KW-0547">Nucleotide-binding</keyword>
<dbReference type="Proteomes" id="UP000054937">
    <property type="component" value="Unassembled WGS sequence"/>
</dbReference>
<dbReference type="SUPFAM" id="SSF52540">
    <property type="entry name" value="P-loop containing nucleoside triphosphate hydrolases"/>
    <property type="match status" value="1"/>
</dbReference>
<dbReference type="NCBIfam" id="TIGR00231">
    <property type="entry name" value="small_GTP"/>
    <property type="match status" value="1"/>
</dbReference>
<evidence type="ECO:0000256" key="3">
    <source>
        <dbReference type="ARBA" id="ARBA00023134"/>
    </source>
</evidence>
<dbReference type="GO" id="GO:0003924">
    <property type="term" value="F:GTPase activity"/>
    <property type="evidence" value="ECO:0007669"/>
    <property type="project" value="InterPro"/>
</dbReference>
<dbReference type="PROSITE" id="PS51421">
    <property type="entry name" value="RAS"/>
    <property type="match status" value="1"/>
</dbReference>
<gene>
    <name evidence="4" type="ORF">PPERSA_10029</name>
</gene>
<dbReference type="AlphaFoldDB" id="A0A0V0QJZ9"/>
<name>A0A0V0QJZ9_PSEPJ</name>
<dbReference type="PROSITE" id="PS51420">
    <property type="entry name" value="RHO"/>
    <property type="match status" value="1"/>
</dbReference>
<comment type="caution">
    <text evidence="4">The sequence shown here is derived from an EMBL/GenBank/DDBJ whole genome shotgun (WGS) entry which is preliminary data.</text>
</comment>
<evidence type="ECO:0000313" key="4">
    <source>
        <dbReference type="EMBL" id="KRX02412.1"/>
    </source>
</evidence>
<dbReference type="InterPro" id="IPR050209">
    <property type="entry name" value="Rab_GTPases_membrane_traffic"/>
</dbReference>
<dbReference type="SMART" id="SM00173">
    <property type="entry name" value="RAS"/>
    <property type="match status" value="1"/>
</dbReference>
<dbReference type="PANTHER" id="PTHR47979">
    <property type="entry name" value="DRAB11-RELATED"/>
    <property type="match status" value="1"/>
</dbReference>
<dbReference type="InParanoid" id="A0A0V0QJZ9"/>
<keyword evidence="5" id="KW-1185">Reference proteome</keyword>
<dbReference type="OMA" id="RKTFEHV"/>
<dbReference type="SMART" id="SM00174">
    <property type="entry name" value="RHO"/>
    <property type="match status" value="1"/>
</dbReference>
<dbReference type="SMART" id="SM00175">
    <property type="entry name" value="RAB"/>
    <property type="match status" value="1"/>
</dbReference>
<dbReference type="PROSITE" id="PS51419">
    <property type="entry name" value="RAB"/>
    <property type="match status" value="1"/>
</dbReference>
<evidence type="ECO:0000313" key="5">
    <source>
        <dbReference type="Proteomes" id="UP000054937"/>
    </source>
</evidence>
<accession>A0A0V0QJZ9</accession>
<protein>
    <submittedName>
        <fullName evidence="4">p-loop containing nucleoside triphosphate hydrolase</fullName>
    </submittedName>
</protein>